<evidence type="ECO:0000256" key="8">
    <source>
        <dbReference type="ARBA" id="ARBA00022968"/>
    </source>
</evidence>
<comment type="similarity">
    <text evidence="4">Belongs to the NAD(P)-dependent epimerase/dehydratase family. UDP-glucuronic acid decarboxylase subfamily.</text>
</comment>
<comment type="subcellular location">
    <subcellularLocation>
        <location evidence="2">Golgi apparatus</location>
        <location evidence="2">Golgi stack membrane</location>
        <topology evidence="2">Single-pass type II membrane protein</topology>
    </subcellularLocation>
</comment>
<keyword evidence="11" id="KW-0333">Golgi apparatus</keyword>
<evidence type="ECO:0000256" key="6">
    <source>
        <dbReference type="ARBA" id="ARBA00022692"/>
    </source>
</evidence>
<comment type="pathway">
    <text evidence="3">Nucleotide-sugar biosynthesis; UDP-alpha-D-xylose biosynthesis; UDP-alpha-D-xylose from UDP-alpha-D-glucuronate: step 1/1.</text>
</comment>
<evidence type="ECO:0000256" key="2">
    <source>
        <dbReference type="ARBA" id="ARBA00004447"/>
    </source>
</evidence>
<evidence type="ECO:0000313" key="15">
    <source>
        <dbReference type="EMBL" id="SDO90984.1"/>
    </source>
</evidence>
<accession>A0A1H0NE36</accession>
<evidence type="ECO:0000256" key="1">
    <source>
        <dbReference type="ARBA" id="ARBA00001911"/>
    </source>
</evidence>
<keyword evidence="13" id="KW-0456">Lyase</keyword>
<name>A0A1H0NE36_MICTS</name>
<dbReference type="EC" id="4.1.1.35" evidence="5"/>
<dbReference type="InterPro" id="IPR036291">
    <property type="entry name" value="NAD(P)-bd_dom_sf"/>
</dbReference>
<dbReference type="AlphaFoldDB" id="A0A1H0NE36"/>
<dbReference type="SUPFAM" id="SSF51735">
    <property type="entry name" value="NAD(P)-binding Rossmann-fold domains"/>
    <property type="match status" value="1"/>
</dbReference>
<evidence type="ECO:0000256" key="13">
    <source>
        <dbReference type="ARBA" id="ARBA00023239"/>
    </source>
</evidence>
<evidence type="ECO:0000256" key="3">
    <source>
        <dbReference type="ARBA" id="ARBA00005100"/>
    </source>
</evidence>
<evidence type="ECO:0000256" key="4">
    <source>
        <dbReference type="ARBA" id="ARBA00007505"/>
    </source>
</evidence>
<feature type="domain" description="NAD(P)-binding" evidence="14">
    <location>
        <begin position="18"/>
        <end position="324"/>
    </location>
</feature>
<keyword evidence="9" id="KW-1133">Transmembrane helix</keyword>
<proteinExistence type="inferred from homology"/>
<keyword evidence="12" id="KW-0472">Membrane</keyword>
<keyword evidence="6" id="KW-0812">Transmembrane</keyword>
<dbReference type="GO" id="GO:0042732">
    <property type="term" value="P:D-xylose metabolic process"/>
    <property type="evidence" value="ECO:0007669"/>
    <property type="project" value="InterPro"/>
</dbReference>
<dbReference type="Proteomes" id="UP000186456">
    <property type="component" value="Unassembled WGS sequence"/>
</dbReference>
<dbReference type="EMBL" id="FNJN01000003">
    <property type="protein sequence ID" value="SDO90984.1"/>
    <property type="molecule type" value="Genomic_DNA"/>
</dbReference>
<evidence type="ECO:0000256" key="7">
    <source>
        <dbReference type="ARBA" id="ARBA00022793"/>
    </source>
</evidence>
<gene>
    <name evidence="15" type="ORF">SAMN04487788_1300</name>
</gene>
<dbReference type="RefSeq" id="WP_235557019.1">
    <property type="nucleotide sequence ID" value="NZ_FNJN01000003.1"/>
</dbReference>
<keyword evidence="10" id="KW-0520">NAD</keyword>
<keyword evidence="8" id="KW-0735">Signal-anchor</keyword>
<dbReference type="PANTHER" id="PTHR43078:SF6">
    <property type="entry name" value="UDP-GLUCURONIC ACID DECARBOXYLASE 1"/>
    <property type="match status" value="1"/>
</dbReference>
<comment type="cofactor">
    <cofactor evidence="1">
        <name>NAD(+)</name>
        <dbReference type="ChEBI" id="CHEBI:57540"/>
    </cofactor>
</comment>
<sequence>MSGVTVYPGSASPRTRTLVTGGAGFVGSHLVEHLLTLGDEVVVLDDLSTGSARNLAGVADNPRLEMIHGSILNTKTVGAAIQGCDRVFHLAAAVGVKLIVEQPLRGLRINIHGTENVLTAAIEHQASVLMVSTSEVYGKNTADRLREDSDRVLGDPLLSRWTYAGAKGIDEAFAKAYCDQEGLDVSIVRLFNTVGPRQTGRYGMVLPNLVGQALRGAPLTVFGDGQQTRCFSAVEDVVPAMVLIERDPRARGQAYNLGGAREISIFELATEIIRTLDSRSTIELVPYEQAYAPGFEDMRRRVPDNTKAHDLVGYEPHTSLTSTIMRVAADLLSRERLGSDAMPLAGAGAFRGVL</sequence>
<dbReference type="InterPro" id="IPR016040">
    <property type="entry name" value="NAD(P)-bd_dom"/>
</dbReference>
<evidence type="ECO:0000256" key="10">
    <source>
        <dbReference type="ARBA" id="ARBA00023027"/>
    </source>
</evidence>
<dbReference type="GO" id="GO:0070403">
    <property type="term" value="F:NAD+ binding"/>
    <property type="evidence" value="ECO:0007669"/>
    <property type="project" value="InterPro"/>
</dbReference>
<dbReference type="Pfam" id="PF16363">
    <property type="entry name" value="GDP_Man_Dehyd"/>
    <property type="match status" value="1"/>
</dbReference>
<reference evidence="15 16" key="1">
    <citation type="submission" date="2016-10" db="EMBL/GenBank/DDBJ databases">
        <authorList>
            <person name="de Groot N.N."/>
        </authorList>
    </citation>
    <scope>NUCLEOTIDE SEQUENCE [LARGE SCALE GENOMIC DNA]</scope>
    <source>
        <strain evidence="15 16">StLB037</strain>
    </source>
</reference>
<dbReference type="InterPro" id="IPR044516">
    <property type="entry name" value="UXS-like"/>
</dbReference>
<evidence type="ECO:0000259" key="14">
    <source>
        <dbReference type="Pfam" id="PF16363"/>
    </source>
</evidence>
<dbReference type="GO" id="GO:0048040">
    <property type="term" value="F:UDP-glucuronate decarboxylase activity"/>
    <property type="evidence" value="ECO:0007669"/>
    <property type="project" value="UniProtKB-EC"/>
</dbReference>
<dbReference type="UniPathway" id="UPA00796">
    <property type="reaction ID" value="UER00771"/>
</dbReference>
<evidence type="ECO:0000256" key="12">
    <source>
        <dbReference type="ARBA" id="ARBA00023136"/>
    </source>
</evidence>
<dbReference type="Gene3D" id="3.40.50.720">
    <property type="entry name" value="NAD(P)-binding Rossmann-like Domain"/>
    <property type="match status" value="1"/>
</dbReference>
<evidence type="ECO:0000313" key="16">
    <source>
        <dbReference type="Proteomes" id="UP000186456"/>
    </source>
</evidence>
<dbReference type="GO" id="GO:0033320">
    <property type="term" value="P:UDP-D-xylose biosynthetic process"/>
    <property type="evidence" value="ECO:0007669"/>
    <property type="project" value="UniProtKB-UniPathway"/>
</dbReference>
<evidence type="ECO:0000256" key="11">
    <source>
        <dbReference type="ARBA" id="ARBA00023034"/>
    </source>
</evidence>
<organism evidence="15 16">
    <name type="scientific">Microbacterium testaceum (strain StLB037)</name>
    <dbReference type="NCBI Taxonomy" id="979556"/>
    <lineage>
        <taxon>Bacteria</taxon>
        <taxon>Bacillati</taxon>
        <taxon>Actinomycetota</taxon>
        <taxon>Actinomycetes</taxon>
        <taxon>Micrococcales</taxon>
        <taxon>Microbacteriaceae</taxon>
        <taxon>Microbacterium</taxon>
    </lineage>
</organism>
<evidence type="ECO:0000256" key="5">
    <source>
        <dbReference type="ARBA" id="ARBA00012290"/>
    </source>
</evidence>
<protein>
    <recommendedName>
        <fullName evidence="5">UDP-glucuronate decarboxylase</fullName>
        <ecNumber evidence="5">4.1.1.35</ecNumber>
    </recommendedName>
</protein>
<evidence type="ECO:0000256" key="9">
    <source>
        <dbReference type="ARBA" id="ARBA00022989"/>
    </source>
</evidence>
<dbReference type="PANTHER" id="PTHR43078">
    <property type="entry name" value="UDP-GLUCURONIC ACID DECARBOXYLASE-RELATED"/>
    <property type="match status" value="1"/>
</dbReference>
<keyword evidence="7" id="KW-0210">Decarboxylase</keyword>
<dbReference type="GO" id="GO:0005737">
    <property type="term" value="C:cytoplasm"/>
    <property type="evidence" value="ECO:0007669"/>
    <property type="project" value="TreeGrafter"/>
</dbReference>